<name>A0A9P6CMP4_9AGAR</name>
<accession>A0A9P6CMP4</accession>
<dbReference type="OrthoDB" id="3011914at2759"/>
<dbReference type="AlphaFoldDB" id="A0A9P6CMP4"/>
<protein>
    <submittedName>
        <fullName evidence="2">Uncharacterized protein</fullName>
    </submittedName>
</protein>
<organism evidence="2 3">
    <name type="scientific">Pholiota conissans</name>
    <dbReference type="NCBI Taxonomy" id="109636"/>
    <lineage>
        <taxon>Eukaryota</taxon>
        <taxon>Fungi</taxon>
        <taxon>Dikarya</taxon>
        <taxon>Basidiomycota</taxon>
        <taxon>Agaricomycotina</taxon>
        <taxon>Agaricomycetes</taxon>
        <taxon>Agaricomycetidae</taxon>
        <taxon>Agaricales</taxon>
        <taxon>Agaricineae</taxon>
        <taxon>Strophariaceae</taxon>
        <taxon>Pholiota</taxon>
    </lineage>
</organism>
<gene>
    <name evidence="2" type="ORF">BDN70DRAFT_938136</name>
</gene>
<keyword evidence="3" id="KW-1185">Reference proteome</keyword>
<dbReference type="Proteomes" id="UP000807469">
    <property type="component" value="Unassembled WGS sequence"/>
</dbReference>
<evidence type="ECO:0000256" key="1">
    <source>
        <dbReference type="SAM" id="MobiDB-lite"/>
    </source>
</evidence>
<sequence>MAPPPSPKHPLLCKPMVSEWRHTLSNGLVVMERPKEGWPKRHMFDHPFKGLVKSQRESWLANTKPALLASTWHTGQGTIRDSYNKLSKLLPQLIHAPGLEIGIPTPADPPATSAAYAGVAPYHFLITGLSQMAVNMLIYMKVAASAECVAFFIPVTMQNSEYLGTIEGLYFNSAAADRVRTAVQNSLRTEGSTLTYLREHLPQDPEVANKLIDSITVEPIEIIDQGGDKVTVWNILCTPPPLPHADYVTWMDKVRKLELLDKYGGRGTFRVQRQFHCIACQSVSHPTGLCPFPLVKGWLGQPATTSMAEDASIEEVKTPKHQAPTGRGGGKGHATRGHRTY</sequence>
<proteinExistence type="predicted"/>
<comment type="caution">
    <text evidence="2">The sequence shown here is derived from an EMBL/GenBank/DDBJ whole genome shotgun (WGS) entry which is preliminary data.</text>
</comment>
<reference evidence="2" key="1">
    <citation type="submission" date="2020-11" db="EMBL/GenBank/DDBJ databases">
        <authorList>
            <consortium name="DOE Joint Genome Institute"/>
            <person name="Ahrendt S."/>
            <person name="Riley R."/>
            <person name="Andreopoulos W."/>
            <person name="Labutti K."/>
            <person name="Pangilinan J."/>
            <person name="Ruiz-Duenas F.J."/>
            <person name="Barrasa J.M."/>
            <person name="Sanchez-Garcia M."/>
            <person name="Camarero S."/>
            <person name="Miyauchi S."/>
            <person name="Serrano A."/>
            <person name="Linde D."/>
            <person name="Babiker R."/>
            <person name="Drula E."/>
            <person name="Ayuso-Fernandez I."/>
            <person name="Pacheco R."/>
            <person name="Padilla G."/>
            <person name="Ferreira P."/>
            <person name="Barriuso J."/>
            <person name="Kellner H."/>
            <person name="Castanera R."/>
            <person name="Alfaro M."/>
            <person name="Ramirez L."/>
            <person name="Pisabarro A.G."/>
            <person name="Kuo A."/>
            <person name="Tritt A."/>
            <person name="Lipzen A."/>
            <person name="He G."/>
            <person name="Yan M."/>
            <person name="Ng V."/>
            <person name="Cullen D."/>
            <person name="Martin F."/>
            <person name="Rosso M.-N."/>
            <person name="Henrissat B."/>
            <person name="Hibbett D."/>
            <person name="Martinez A.T."/>
            <person name="Grigoriev I.V."/>
        </authorList>
    </citation>
    <scope>NUCLEOTIDE SEQUENCE</scope>
    <source>
        <strain evidence="2">CIRM-BRFM 674</strain>
    </source>
</reference>
<evidence type="ECO:0000313" key="3">
    <source>
        <dbReference type="Proteomes" id="UP000807469"/>
    </source>
</evidence>
<evidence type="ECO:0000313" key="2">
    <source>
        <dbReference type="EMBL" id="KAF9472506.1"/>
    </source>
</evidence>
<dbReference type="EMBL" id="MU155528">
    <property type="protein sequence ID" value="KAF9472506.1"/>
    <property type="molecule type" value="Genomic_DNA"/>
</dbReference>
<feature type="region of interest" description="Disordered" evidence="1">
    <location>
        <begin position="309"/>
        <end position="341"/>
    </location>
</feature>